<dbReference type="AlphaFoldDB" id="E4XIH7"/>
<reference evidence="1" key="1">
    <citation type="journal article" date="2010" name="Science">
        <title>Plasticity of animal genome architecture unmasked by rapid evolution of a pelagic tunicate.</title>
        <authorList>
            <person name="Denoeud F."/>
            <person name="Henriet S."/>
            <person name="Mungpakdee S."/>
            <person name="Aury J.M."/>
            <person name="Da Silva C."/>
            <person name="Brinkmann H."/>
            <person name="Mikhaleva J."/>
            <person name="Olsen L.C."/>
            <person name="Jubin C."/>
            <person name="Canestro C."/>
            <person name="Bouquet J.M."/>
            <person name="Danks G."/>
            <person name="Poulain J."/>
            <person name="Campsteijn C."/>
            <person name="Adamski M."/>
            <person name="Cross I."/>
            <person name="Yadetie F."/>
            <person name="Muffato M."/>
            <person name="Louis A."/>
            <person name="Butcher S."/>
            <person name="Tsagkogeorga G."/>
            <person name="Konrad A."/>
            <person name="Singh S."/>
            <person name="Jensen M.F."/>
            <person name="Cong E.H."/>
            <person name="Eikeseth-Otteraa H."/>
            <person name="Noel B."/>
            <person name="Anthouard V."/>
            <person name="Porcel B.M."/>
            <person name="Kachouri-Lafond R."/>
            <person name="Nishino A."/>
            <person name="Ugolini M."/>
            <person name="Chourrout P."/>
            <person name="Nishida H."/>
            <person name="Aasland R."/>
            <person name="Huzurbazar S."/>
            <person name="Westhof E."/>
            <person name="Delsuc F."/>
            <person name="Lehrach H."/>
            <person name="Reinhardt R."/>
            <person name="Weissenbach J."/>
            <person name="Roy S.W."/>
            <person name="Artiguenave F."/>
            <person name="Postlethwait J.H."/>
            <person name="Manak J.R."/>
            <person name="Thompson E.M."/>
            <person name="Jaillon O."/>
            <person name="Du Pasquier L."/>
            <person name="Boudinot P."/>
            <person name="Liberles D.A."/>
            <person name="Volff J.N."/>
            <person name="Philippe H."/>
            <person name="Lenhard B."/>
            <person name="Roest Crollius H."/>
            <person name="Wincker P."/>
            <person name="Chourrout D."/>
        </authorList>
    </citation>
    <scope>NUCLEOTIDE SEQUENCE [LARGE SCALE GENOMIC DNA]</scope>
</reference>
<dbReference type="InParanoid" id="E4XIH7"/>
<proteinExistence type="predicted"/>
<sequence length="80" mass="9277">MDICCGVLPKQATDARSHPLCVIKGTGKGFTIAIWTFLERVVSFFLILFHHDDARFRRGGGADRPCLRQRIWSRQGRFRW</sequence>
<protein>
    <submittedName>
        <fullName evidence="1">Uncharacterized protein</fullName>
    </submittedName>
</protein>
<evidence type="ECO:0000313" key="2">
    <source>
        <dbReference type="Proteomes" id="UP000001307"/>
    </source>
</evidence>
<keyword evidence="2" id="KW-1185">Reference proteome</keyword>
<name>E4XIH7_OIKDI</name>
<dbReference type="Proteomes" id="UP000001307">
    <property type="component" value="Unassembled WGS sequence"/>
</dbReference>
<organism evidence="1">
    <name type="scientific">Oikopleura dioica</name>
    <name type="common">Tunicate</name>
    <dbReference type="NCBI Taxonomy" id="34765"/>
    <lineage>
        <taxon>Eukaryota</taxon>
        <taxon>Metazoa</taxon>
        <taxon>Chordata</taxon>
        <taxon>Tunicata</taxon>
        <taxon>Appendicularia</taxon>
        <taxon>Copelata</taxon>
        <taxon>Oikopleuridae</taxon>
        <taxon>Oikopleura</taxon>
    </lineage>
</organism>
<gene>
    <name evidence="1" type="ORF">GSOID_T00012400001</name>
</gene>
<dbReference type="EMBL" id="FN653055">
    <property type="protein sequence ID" value="CBY10378.1"/>
    <property type="molecule type" value="Genomic_DNA"/>
</dbReference>
<evidence type="ECO:0000313" key="1">
    <source>
        <dbReference type="EMBL" id="CBY10378.1"/>
    </source>
</evidence>
<accession>E4XIH7</accession>